<feature type="region of interest" description="Disordered" evidence="4">
    <location>
        <begin position="128"/>
        <end position="152"/>
    </location>
</feature>
<dbReference type="InterPro" id="IPR000238">
    <property type="entry name" value="RbfA"/>
</dbReference>
<dbReference type="InterPro" id="IPR015946">
    <property type="entry name" value="KH_dom-like_a/b"/>
</dbReference>
<comment type="subcellular location">
    <subcellularLocation>
        <location evidence="3">Cytoplasm</location>
    </subcellularLocation>
</comment>
<accession>A0A0A0BZ39</accession>
<evidence type="ECO:0000256" key="2">
    <source>
        <dbReference type="ARBA" id="ARBA00022517"/>
    </source>
</evidence>
<dbReference type="NCBIfam" id="TIGR00082">
    <property type="entry name" value="rbfA"/>
    <property type="match status" value="1"/>
</dbReference>
<evidence type="ECO:0000256" key="4">
    <source>
        <dbReference type="SAM" id="MobiDB-lite"/>
    </source>
</evidence>
<dbReference type="Proteomes" id="UP000054314">
    <property type="component" value="Unassembled WGS sequence"/>
</dbReference>
<dbReference type="PROSITE" id="PS01319">
    <property type="entry name" value="RBFA"/>
    <property type="match status" value="1"/>
</dbReference>
<protein>
    <recommendedName>
        <fullName evidence="3">Ribosome-binding factor A</fullName>
    </recommendedName>
</protein>
<comment type="subunit">
    <text evidence="3">Monomer. Binds 30S ribosomal subunits, but not 50S ribosomal subunits or 70S ribosomes.</text>
</comment>
<gene>
    <name evidence="3" type="primary">rbfA</name>
    <name evidence="5" type="ORF">N869_15555</name>
</gene>
<evidence type="ECO:0000256" key="1">
    <source>
        <dbReference type="ARBA" id="ARBA00022490"/>
    </source>
</evidence>
<proteinExistence type="inferred from homology"/>
<sequence>MVDHPRARKIADRIKEVVAQMLDSRVKDPRLGFVTVTDVRVTGDLQHASIFYTVLGDAEARAGSAAALESAKGLIRSEVGKQLSIRLTPTLEFVADAVPENAQHLEEVLRAAAARDAELAALAASAQYAGDQDPYRHDDEPAGEDDDRARES</sequence>
<evidence type="ECO:0000256" key="3">
    <source>
        <dbReference type="HAMAP-Rule" id="MF_00003"/>
    </source>
</evidence>
<evidence type="ECO:0000313" key="5">
    <source>
        <dbReference type="EMBL" id="KGM13200.1"/>
    </source>
</evidence>
<comment type="function">
    <text evidence="3">One of several proteins that assist in the late maturation steps of the functional core of the 30S ribosomal subunit. Associates with free 30S ribosomal subunits (but not with 30S subunits that are part of 70S ribosomes or polysomes). Required for efficient processing of 16S rRNA. May interact with the 5'-terminal helix region of 16S rRNA.</text>
</comment>
<comment type="caution">
    <text evidence="5">The sequence shown here is derived from an EMBL/GenBank/DDBJ whole genome shotgun (WGS) entry which is preliminary data.</text>
</comment>
<dbReference type="InterPro" id="IPR020053">
    <property type="entry name" value="Ribosome-bd_factorA_CS"/>
</dbReference>
<dbReference type="RefSeq" id="WP_035059725.1">
    <property type="nucleotide sequence ID" value="NZ_AXCZ01000058.1"/>
</dbReference>
<keyword evidence="1 3" id="KW-0963">Cytoplasm</keyword>
<dbReference type="OrthoDB" id="307788at2"/>
<dbReference type="PANTHER" id="PTHR33515:SF1">
    <property type="entry name" value="RIBOSOME-BINDING FACTOR A, CHLOROPLASTIC-RELATED"/>
    <property type="match status" value="1"/>
</dbReference>
<keyword evidence="2 3" id="KW-0690">Ribosome biogenesis</keyword>
<dbReference type="PANTHER" id="PTHR33515">
    <property type="entry name" value="RIBOSOME-BINDING FACTOR A, CHLOROPLASTIC-RELATED"/>
    <property type="match status" value="1"/>
</dbReference>
<dbReference type="GO" id="GO:0030490">
    <property type="term" value="P:maturation of SSU-rRNA"/>
    <property type="evidence" value="ECO:0007669"/>
    <property type="project" value="UniProtKB-UniRule"/>
</dbReference>
<comment type="similarity">
    <text evidence="3">Belongs to the RbfA family.</text>
</comment>
<keyword evidence="6" id="KW-1185">Reference proteome</keyword>
<dbReference type="EMBL" id="AXCZ01000058">
    <property type="protein sequence ID" value="KGM13200.1"/>
    <property type="molecule type" value="Genomic_DNA"/>
</dbReference>
<reference evidence="5 6" key="1">
    <citation type="submission" date="2013-08" db="EMBL/GenBank/DDBJ databases">
        <title>Genome sequencing of Cellulomonas bogoriensis 69B4.</title>
        <authorList>
            <person name="Chen F."/>
            <person name="Li Y."/>
            <person name="Wang G."/>
        </authorList>
    </citation>
    <scope>NUCLEOTIDE SEQUENCE [LARGE SCALE GENOMIC DNA]</scope>
    <source>
        <strain evidence="5 6">69B4</strain>
    </source>
</reference>
<dbReference type="SUPFAM" id="SSF89919">
    <property type="entry name" value="Ribosome-binding factor A, RbfA"/>
    <property type="match status" value="1"/>
</dbReference>
<dbReference type="Gene3D" id="3.30.300.20">
    <property type="match status" value="1"/>
</dbReference>
<dbReference type="GO" id="GO:0043024">
    <property type="term" value="F:ribosomal small subunit binding"/>
    <property type="evidence" value="ECO:0007669"/>
    <property type="project" value="TreeGrafter"/>
</dbReference>
<organism evidence="5 6">
    <name type="scientific">Cellulomonas bogoriensis 69B4 = DSM 16987</name>
    <dbReference type="NCBI Taxonomy" id="1386082"/>
    <lineage>
        <taxon>Bacteria</taxon>
        <taxon>Bacillati</taxon>
        <taxon>Actinomycetota</taxon>
        <taxon>Actinomycetes</taxon>
        <taxon>Micrococcales</taxon>
        <taxon>Cellulomonadaceae</taxon>
        <taxon>Cellulomonas</taxon>
    </lineage>
</organism>
<dbReference type="Pfam" id="PF02033">
    <property type="entry name" value="RBFA"/>
    <property type="match status" value="1"/>
</dbReference>
<name>A0A0A0BZ39_9CELL</name>
<evidence type="ECO:0000313" key="6">
    <source>
        <dbReference type="Proteomes" id="UP000054314"/>
    </source>
</evidence>
<dbReference type="AlphaFoldDB" id="A0A0A0BZ39"/>
<dbReference type="InterPro" id="IPR023799">
    <property type="entry name" value="RbfA_dom_sf"/>
</dbReference>
<dbReference type="GO" id="GO:0005829">
    <property type="term" value="C:cytosol"/>
    <property type="evidence" value="ECO:0007669"/>
    <property type="project" value="TreeGrafter"/>
</dbReference>
<dbReference type="HAMAP" id="MF_00003">
    <property type="entry name" value="RbfA"/>
    <property type="match status" value="1"/>
</dbReference>